<evidence type="ECO:0008006" key="3">
    <source>
        <dbReference type="Google" id="ProtNLM"/>
    </source>
</evidence>
<evidence type="ECO:0000313" key="2">
    <source>
        <dbReference type="Proteomes" id="UP000016933"/>
    </source>
</evidence>
<proteinExistence type="predicted"/>
<sequence length="91" mass="10289">MEYYTVQHNQQSVADVLSSDVTVDAATGTAEVWVTMLVHNDNEGQERERIAIYTWRRAGAKDQRTYAGSEEWVLCKIHSSASRGPSMPHYT</sequence>
<dbReference type="Proteomes" id="UP000016933">
    <property type="component" value="Unassembled WGS sequence"/>
</dbReference>
<protein>
    <recommendedName>
        <fullName evidence="3">SnoaL-like domain-containing protein</fullName>
    </recommendedName>
</protein>
<dbReference type="EMBL" id="KB446545">
    <property type="protein sequence ID" value="EME39153.1"/>
    <property type="molecule type" value="Genomic_DNA"/>
</dbReference>
<dbReference type="AlphaFoldDB" id="M2WJK9"/>
<reference evidence="2" key="1">
    <citation type="journal article" date="2012" name="PLoS Genet.">
        <title>The genomes of the fungal plant pathogens Cladosporium fulvum and Dothistroma septosporum reveal adaptation to different hosts and lifestyles but also signatures of common ancestry.</title>
        <authorList>
            <person name="de Wit P.J.G.M."/>
            <person name="van der Burgt A."/>
            <person name="Oekmen B."/>
            <person name="Stergiopoulos I."/>
            <person name="Abd-Elsalam K.A."/>
            <person name="Aerts A.L."/>
            <person name="Bahkali A.H."/>
            <person name="Beenen H.G."/>
            <person name="Chettri P."/>
            <person name="Cox M.P."/>
            <person name="Datema E."/>
            <person name="de Vries R.P."/>
            <person name="Dhillon B."/>
            <person name="Ganley A.R."/>
            <person name="Griffiths S.A."/>
            <person name="Guo Y."/>
            <person name="Hamelin R.C."/>
            <person name="Henrissat B."/>
            <person name="Kabir M.S."/>
            <person name="Jashni M.K."/>
            <person name="Kema G."/>
            <person name="Klaubauf S."/>
            <person name="Lapidus A."/>
            <person name="Levasseur A."/>
            <person name="Lindquist E."/>
            <person name="Mehrabi R."/>
            <person name="Ohm R.A."/>
            <person name="Owen T.J."/>
            <person name="Salamov A."/>
            <person name="Schwelm A."/>
            <person name="Schijlen E."/>
            <person name="Sun H."/>
            <person name="van den Burg H.A."/>
            <person name="van Ham R.C.H.J."/>
            <person name="Zhang S."/>
            <person name="Goodwin S.B."/>
            <person name="Grigoriev I.V."/>
            <person name="Collemare J."/>
            <person name="Bradshaw R.E."/>
        </authorList>
    </citation>
    <scope>NUCLEOTIDE SEQUENCE [LARGE SCALE GENOMIC DNA]</scope>
    <source>
        <strain evidence="2">NZE10 / CBS 128990</strain>
    </source>
</reference>
<evidence type="ECO:0000313" key="1">
    <source>
        <dbReference type="EMBL" id="EME39153.1"/>
    </source>
</evidence>
<dbReference type="HOGENOM" id="CLU_2427004_0_0_1"/>
<gene>
    <name evidence="1" type="ORF">DOTSEDRAFT_75039</name>
</gene>
<accession>M2WJK9</accession>
<name>M2WJK9_DOTSN</name>
<keyword evidence="2" id="KW-1185">Reference proteome</keyword>
<organism evidence="1 2">
    <name type="scientific">Dothistroma septosporum (strain NZE10 / CBS 128990)</name>
    <name type="common">Red band needle blight fungus</name>
    <name type="synonym">Mycosphaerella pini</name>
    <dbReference type="NCBI Taxonomy" id="675120"/>
    <lineage>
        <taxon>Eukaryota</taxon>
        <taxon>Fungi</taxon>
        <taxon>Dikarya</taxon>
        <taxon>Ascomycota</taxon>
        <taxon>Pezizomycotina</taxon>
        <taxon>Dothideomycetes</taxon>
        <taxon>Dothideomycetidae</taxon>
        <taxon>Mycosphaerellales</taxon>
        <taxon>Mycosphaerellaceae</taxon>
        <taxon>Dothistroma</taxon>
    </lineage>
</organism>
<reference evidence="1 2" key="2">
    <citation type="journal article" date="2012" name="PLoS Pathog.">
        <title>Diverse lifestyles and strategies of plant pathogenesis encoded in the genomes of eighteen Dothideomycetes fungi.</title>
        <authorList>
            <person name="Ohm R.A."/>
            <person name="Feau N."/>
            <person name="Henrissat B."/>
            <person name="Schoch C.L."/>
            <person name="Horwitz B.A."/>
            <person name="Barry K.W."/>
            <person name="Condon B.J."/>
            <person name="Copeland A.C."/>
            <person name="Dhillon B."/>
            <person name="Glaser F."/>
            <person name="Hesse C.N."/>
            <person name="Kosti I."/>
            <person name="LaButti K."/>
            <person name="Lindquist E.A."/>
            <person name="Lucas S."/>
            <person name="Salamov A.A."/>
            <person name="Bradshaw R.E."/>
            <person name="Ciuffetti L."/>
            <person name="Hamelin R.C."/>
            <person name="Kema G.H.J."/>
            <person name="Lawrence C."/>
            <person name="Scott J.A."/>
            <person name="Spatafora J.W."/>
            <person name="Turgeon B.G."/>
            <person name="de Wit P.J.G.M."/>
            <person name="Zhong S."/>
            <person name="Goodwin S.B."/>
            <person name="Grigoriev I.V."/>
        </authorList>
    </citation>
    <scope>NUCLEOTIDE SEQUENCE [LARGE SCALE GENOMIC DNA]</scope>
    <source>
        <strain evidence="2">NZE10 / CBS 128990</strain>
    </source>
</reference>